<dbReference type="Gramene" id="PHT72154">
    <property type="protein sequence ID" value="PHT72154"/>
    <property type="gene ID" value="T459_22939"/>
</dbReference>
<comment type="caution">
    <text evidence="2">The sequence shown here is derived from an EMBL/GenBank/DDBJ whole genome shotgun (WGS) entry which is preliminary data.</text>
</comment>
<reference evidence="2 3" key="2">
    <citation type="journal article" date="2017" name="Genome Biol.">
        <title>New reference genome sequences of hot pepper reveal the massive evolution of plant disease-resistance genes by retroduplication.</title>
        <authorList>
            <person name="Kim S."/>
            <person name="Park J."/>
            <person name="Yeom S.I."/>
            <person name="Kim Y.M."/>
            <person name="Seo E."/>
            <person name="Kim K.T."/>
            <person name="Kim M.S."/>
            <person name="Lee J.M."/>
            <person name="Cheong K."/>
            <person name="Shin H.S."/>
            <person name="Kim S.B."/>
            <person name="Han K."/>
            <person name="Lee J."/>
            <person name="Park M."/>
            <person name="Lee H.A."/>
            <person name="Lee H.Y."/>
            <person name="Lee Y."/>
            <person name="Oh S."/>
            <person name="Lee J.H."/>
            <person name="Choi E."/>
            <person name="Choi E."/>
            <person name="Lee S.E."/>
            <person name="Jeon J."/>
            <person name="Kim H."/>
            <person name="Choi G."/>
            <person name="Song H."/>
            <person name="Lee J."/>
            <person name="Lee S.C."/>
            <person name="Kwon J.K."/>
            <person name="Lee H.Y."/>
            <person name="Koo N."/>
            <person name="Hong Y."/>
            <person name="Kim R.W."/>
            <person name="Kang W.H."/>
            <person name="Huh J.H."/>
            <person name="Kang B.C."/>
            <person name="Yang T.J."/>
            <person name="Lee Y.H."/>
            <person name="Bennetzen J.L."/>
            <person name="Choi D."/>
        </authorList>
    </citation>
    <scope>NUCLEOTIDE SEQUENCE [LARGE SCALE GENOMIC DNA]</scope>
    <source>
        <strain evidence="3">cv. CM334</strain>
    </source>
</reference>
<protein>
    <submittedName>
        <fullName evidence="2">Uncharacterized protein</fullName>
    </submittedName>
</protein>
<dbReference type="OMA" id="RCCICKD"/>
<evidence type="ECO:0000313" key="3">
    <source>
        <dbReference type="Proteomes" id="UP000222542"/>
    </source>
</evidence>
<dbReference type="SUPFAM" id="SSF57756">
    <property type="entry name" value="Retrovirus zinc finger-like domains"/>
    <property type="match status" value="1"/>
</dbReference>
<reference evidence="2 3" key="1">
    <citation type="journal article" date="2014" name="Nat. Genet.">
        <title>Genome sequence of the hot pepper provides insights into the evolution of pungency in Capsicum species.</title>
        <authorList>
            <person name="Kim S."/>
            <person name="Park M."/>
            <person name="Yeom S.I."/>
            <person name="Kim Y.M."/>
            <person name="Lee J.M."/>
            <person name="Lee H.A."/>
            <person name="Seo E."/>
            <person name="Choi J."/>
            <person name="Cheong K."/>
            <person name="Kim K.T."/>
            <person name="Jung K."/>
            <person name="Lee G.W."/>
            <person name="Oh S.K."/>
            <person name="Bae C."/>
            <person name="Kim S.B."/>
            <person name="Lee H.Y."/>
            <person name="Kim S.Y."/>
            <person name="Kim M.S."/>
            <person name="Kang B.C."/>
            <person name="Jo Y.D."/>
            <person name="Yang H.B."/>
            <person name="Jeong H.J."/>
            <person name="Kang W.H."/>
            <person name="Kwon J.K."/>
            <person name="Shin C."/>
            <person name="Lim J.Y."/>
            <person name="Park J.H."/>
            <person name="Huh J.H."/>
            <person name="Kim J.S."/>
            <person name="Kim B.D."/>
            <person name="Cohen O."/>
            <person name="Paran I."/>
            <person name="Suh M.C."/>
            <person name="Lee S.B."/>
            <person name="Kim Y.K."/>
            <person name="Shin Y."/>
            <person name="Noh S.J."/>
            <person name="Park J."/>
            <person name="Seo Y.S."/>
            <person name="Kwon S.Y."/>
            <person name="Kim H.A."/>
            <person name="Park J.M."/>
            <person name="Kim H.J."/>
            <person name="Choi S.B."/>
            <person name="Bosland P.W."/>
            <person name="Reeves G."/>
            <person name="Jo S.H."/>
            <person name="Lee B.W."/>
            <person name="Cho H.T."/>
            <person name="Choi H.S."/>
            <person name="Lee M.S."/>
            <person name="Yu Y."/>
            <person name="Do Choi Y."/>
            <person name="Park B.S."/>
            <person name="van Deynze A."/>
            <person name="Ashrafi H."/>
            <person name="Hill T."/>
            <person name="Kim W.T."/>
            <person name="Pai H.S."/>
            <person name="Ahn H.K."/>
            <person name="Yeam I."/>
            <person name="Giovannoni J.J."/>
            <person name="Rose J.K."/>
            <person name="Sorensen I."/>
            <person name="Lee S.J."/>
            <person name="Kim R.W."/>
            <person name="Choi I.Y."/>
            <person name="Choi B.S."/>
            <person name="Lim J.S."/>
            <person name="Lee Y.H."/>
            <person name="Choi D."/>
        </authorList>
    </citation>
    <scope>NUCLEOTIDE SEQUENCE [LARGE SCALE GENOMIC DNA]</scope>
    <source>
        <strain evidence="3">cv. CM334</strain>
    </source>
</reference>
<dbReference type="Proteomes" id="UP000222542">
    <property type="component" value="Unassembled WGS sequence"/>
</dbReference>
<organism evidence="2 3">
    <name type="scientific">Capsicum annuum</name>
    <name type="common">Capsicum pepper</name>
    <dbReference type="NCBI Taxonomy" id="4072"/>
    <lineage>
        <taxon>Eukaryota</taxon>
        <taxon>Viridiplantae</taxon>
        <taxon>Streptophyta</taxon>
        <taxon>Embryophyta</taxon>
        <taxon>Tracheophyta</taxon>
        <taxon>Spermatophyta</taxon>
        <taxon>Magnoliopsida</taxon>
        <taxon>eudicotyledons</taxon>
        <taxon>Gunneridae</taxon>
        <taxon>Pentapetalae</taxon>
        <taxon>asterids</taxon>
        <taxon>lamiids</taxon>
        <taxon>Solanales</taxon>
        <taxon>Solanaceae</taxon>
        <taxon>Solanoideae</taxon>
        <taxon>Capsiceae</taxon>
        <taxon>Capsicum</taxon>
    </lineage>
</organism>
<gene>
    <name evidence="2" type="ORF">T459_22939</name>
</gene>
<sequence length="104" mass="12329">MHYKGWNVDSFVDNWYQRKRYLKAYDKYIQLMTNIKMWPRSTRPPIEPPEITLMPGRLGKNRKKAKDEPVKKKFGKATRKERKMTCSLCKSIGHNKKGCPILIS</sequence>
<evidence type="ECO:0000313" key="2">
    <source>
        <dbReference type="EMBL" id="PHT72154.1"/>
    </source>
</evidence>
<feature type="region of interest" description="Disordered" evidence="1">
    <location>
        <begin position="46"/>
        <end position="78"/>
    </location>
</feature>
<dbReference type="EMBL" id="AYRZ02000009">
    <property type="protein sequence ID" value="PHT72154.1"/>
    <property type="molecule type" value="Genomic_DNA"/>
</dbReference>
<dbReference type="InterPro" id="IPR036875">
    <property type="entry name" value="Znf_CCHC_sf"/>
</dbReference>
<accession>A0A2G2YR22</accession>
<dbReference type="GO" id="GO:0008270">
    <property type="term" value="F:zinc ion binding"/>
    <property type="evidence" value="ECO:0007669"/>
    <property type="project" value="InterPro"/>
</dbReference>
<dbReference type="GO" id="GO:0003676">
    <property type="term" value="F:nucleic acid binding"/>
    <property type="evidence" value="ECO:0007669"/>
    <property type="project" value="InterPro"/>
</dbReference>
<name>A0A2G2YR22_CAPAN</name>
<evidence type="ECO:0000256" key="1">
    <source>
        <dbReference type="SAM" id="MobiDB-lite"/>
    </source>
</evidence>
<keyword evidence="3" id="KW-1185">Reference proteome</keyword>
<dbReference type="AlphaFoldDB" id="A0A2G2YR22"/>
<proteinExistence type="predicted"/>